<keyword evidence="1" id="KW-1133">Transmembrane helix</keyword>
<dbReference type="Proteomes" id="UP000003340">
    <property type="component" value="Unassembled WGS sequence"/>
</dbReference>
<reference evidence="2 3" key="1">
    <citation type="submission" date="2009-01" db="EMBL/GenBank/DDBJ databases">
        <authorList>
            <person name="Fulton L."/>
            <person name="Clifton S."/>
            <person name="Fulton B."/>
            <person name="Xu J."/>
            <person name="Minx P."/>
            <person name="Pepin K.H."/>
            <person name="Johnson M."/>
            <person name="Bhonagiri V."/>
            <person name="Nash W.E."/>
            <person name="Mardis E.R."/>
            <person name="Wilson R.K."/>
        </authorList>
    </citation>
    <scope>NUCLEOTIDE SEQUENCE [LARGE SCALE GENOMIC DNA]</scope>
    <source>
        <strain evidence="2 3">DSM 5476</strain>
    </source>
</reference>
<dbReference type="AlphaFoldDB" id="C0EI42"/>
<feature type="transmembrane region" description="Helical" evidence="1">
    <location>
        <begin position="6"/>
        <end position="28"/>
    </location>
</feature>
<keyword evidence="1" id="KW-0472">Membrane</keyword>
<dbReference type="HOGENOM" id="CLU_1178592_0_0_9"/>
<reference evidence="2 3" key="2">
    <citation type="submission" date="2009-02" db="EMBL/GenBank/DDBJ databases">
        <title>Draft genome sequence of Clostridium methylpentosum (DSM 5476).</title>
        <authorList>
            <person name="Sudarsanam P."/>
            <person name="Ley R."/>
            <person name="Guruge J."/>
            <person name="Turnbaugh P.J."/>
            <person name="Mahowald M."/>
            <person name="Liep D."/>
            <person name="Gordon J."/>
        </authorList>
    </citation>
    <scope>NUCLEOTIDE SEQUENCE [LARGE SCALE GENOMIC DNA]</scope>
    <source>
        <strain evidence="2 3">DSM 5476</strain>
    </source>
</reference>
<protein>
    <recommendedName>
        <fullName evidence="4">Lipoprotein</fullName>
    </recommendedName>
</protein>
<keyword evidence="3" id="KW-1185">Reference proteome</keyword>
<name>C0EI42_9FIRM</name>
<keyword evidence="1" id="KW-0812">Transmembrane</keyword>
<organism evidence="2 3">
    <name type="scientific">[Clostridium] methylpentosum DSM 5476</name>
    <dbReference type="NCBI Taxonomy" id="537013"/>
    <lineage>
        <taxon>Bacteria</taxon>
        <taxon>Bacillati</taxon>
        <taxon>Bacillota</taxon>
        <taxon>Clostridia</taxon>
        <taxon>Eubacteriales</taxon>
        <taxon>Oscillospiraceae</taxon>
        <taxon>Oscillospiraceae incertae sedis</taxon>
    </lineage>
</organism>
<evidence type="ECO:0000256" key="1">
    <source>
        <dbReference type="SAM" id="Phobius"/>
    </source>
</evidence>
<dbReference type="PROSITE" id="PS51257">
    <property type="entry name" value="PROKAR_LIPOPROTEIN"/>
    <property type="match status" value="1"/>
</dbReference>
<dbReference type="STRING" id="537013.CLOSTMETH_03537"/>
<evidence type="ECO:0000313" key="3">
    <source>
        <dbReference type="Proteomes" id="UP000003340"/>
    </source>
</evidence>
<accession>C0EI42</accession>
<proteinExistence type="predicted"/>
<evidence type="ECO:0000313" key="2">
    <source>
        <dbReference type="EMBL" id="EEG28850.1"/>
    </source>
</evidence>
<evidence type="ECO:0008006" key="4">
    <source>
        <dbReference type="Google" id="ProtNLM"/>
    </source>
</evidence>
<sequence>MPNWKYPIFIFLTAVVVAISACAPSYFFDLQDSALYTSAHKRQKNENRLDFNVAQMAQVRSIHQICSPSFDSGQHQIPDADRVVQEEVEQLAQRGVFTHAYAKKIRQHGRFETGNISILLPEREDGDDLSISLYTLLYREGEDPLQLEGSFALDPFTQKIIQADVWSDIRDMLQGKEANDLVRACLSYLGLDVIDDWQYGEGFAASRSADLLINCFVDQSGTESCCVRLSALPLH</sequence>
<comment type="caution">
    <text evidence="2">The sequence shown here is derived from an EMBL/GenBank/DDBJ whole genome shotgun (WGS) entry which is preliminary data.</text>
</comment>
<dbReference type="EMBL" id="ACEC01000124">
    <property type="protein sequence ID" value="EEG28850.1"/>
    <property type="molecule type" value="Genomic_DNA"/>
</dbReference>
<gene>
    <name evidence="2" type="ORF">CLOSTMETH_03537</name>
</gene>